<sequence>MQKTPGLLAENTIGQNLTSNSRRQQEIINTGTSAEFIINTFKNVAVLTANERKRPCSRSGVPSASPAFDPNVGDPPLGRSCAIREPGVRPQLRAEPKRAQSSTT</sequence>
<accession>A0A2A6FQ56</accession>
<dbReference type="Proteomes" id="UP000219994">
    <property type="component" value="Unassembled WGS sequence"/>
</dbReference>
<protein>
    <submittedName>
        <fullName evidence="2">Uncharacterized protein</fullName>
    </submittedName>
</protein>
<gene>
    <name evidence="2" type="ORF">B5766_09465</name>
</gene>
<name>A0A2A6FQ56_9MICO</name>
<proteinExistence type="predicted"/>
<feature type="region of interest" description="Disordered" evidence="1">
    <location>
        <begin position="51"/>
        <end position="104"/>
    </location>
</feature>
<dbReference type="AlphaFoldDB" id="A0A2A6FQ56"/>
<evidence type="ECO:0000313" key="3">
    <source>
        <dbReference type="Proteomes" id="UP000219994"/>
    </source>
</evidence>
<dbReference type="EMBL" id="NAEP01000045">
    <property type="protein sequence ID" value="PDQ34808.1"/>
    <property type="molecule type" value="Genomic_DNA"/>
</dbReference>
<reference evidence="3" key="1">
    <citation type="submission" date="2017-03" db="EMBL/GenBank/DDBJ databases">
        <authorList>
            <person name="Lund M.B."/>
        </authorList>
    </citation>
    <scope>NUCLEOTIDE SEQUENCE [LARGE SCALE GENOMIC DNA]</scope>
</reference>
<organism evidence="2 3">
    <name type="scientific">Candidatus Lumbricidiphila eiseniae</name>
    <dbReference type="NCBI Taxonomy" id="1969409"/>
    <lineage>
        <taxon>Bacteria</taxon>
        <taxon>Bacillati</taxon>
        <taxon>Actinomycetota</taxon>
        <taxon>Actinomycetes</taxon>
        <taxon>Micrococcales</taxon>
        <taxon>Microbacteriaceae</taxon>
        <taxon>Candidatus Lumbricidiphila</taxon>
    </lineage>
</organism>
<evidence type="ECO:0000256" key="1">
    <source>
        <dbReference type="SAM" id="MobiDB-lite"/>
    </source>
</evidence>
<evidence type="ECO:0000313" key="2">
    <source>
        <dbReference type="EMBL" id="PDQ34808.1"/>
    </source>
</evidence>
<comment type="caution">
    <text evidence="2">The sequence shown here is derived from an EMBL/GenBank/DDBJ whole genome shotgun (WGS) entry which is preliminary data.</text>
</comment>